<dbReference type="Pfam" id="PF00395">
    <property type="entry name" value="SLH"/>
    <property type="match status" value="3"/>
</dbReference>
<feature type="chain" id="PRO_5012052183" description="SLH domain-containing protein" evidence="3">
    <location>
        <begin position="27"/>
        <end position="1551"/>
    </location>
</feature>
<dbReference type="InterPro" id="IPR017853">
    <property type="entry name" value="GH"/>
</dbReference>
<dbReference type="Gene3D" id="3.20.20.80">
    <property type="entry name" value="Glycosidases"/>
    <property type="match status" value="1"/>
</dbReference>
<evidence type="ECO:0000259" key="4">
    <source>
        <dbReference type="PROSITE" id="PS51272"/>
    </source>
</evidence>
<evidence type="ECO:0000256" key="3">
    <source>
        <dbReference type="SAM" id="SignalP"/>
    </source>
</evidence>
<keyword evidence="1 3" id="KW-0732">Signal</keyword>
<proteinExistence type="predicted"/>
<feature type="domain" description="SLH" evidence="4">
    <location>
        <begin position="1361"/>
        <end position="1420"/>
    </location>
</feature>
<evidence type="ECO:0000313" key="6">
    <source>
        <dbReference type="Proteomes" id="UP000190188"/>
    </source>
</evidence>
<sequence>MRWKNRLSIILCFTLIFSGTTWTALAQSAIQAIASNGNSIDITAVNRAIGAADEMILFTRENSSKRTDENLYAAAAVVDYQEGTYSVTDVTYREGAVEIPTNGFVLFGHGTSEQWIKDNMHPGDPVAITGYTLPEPILGGPQLITEHGTFPIDVVDEEQPTNSLAVYTRHYGEVTKPFAEDTVQYIITNEVSVVKNTYGEHGQQGTYIPSNGYVISASGNAASMLNLEIGNAVQVVGIDIPLLPSKYMRVNGIAVGIDGVNAPRGAGKVILYQPDYGATTQQNAWGMEITVIDGKVSHVAAISADPNTGEYLDNNSVIPPNGYVLSIQSGSAFYDQLAGQVQLGSEVELVTDSLIYQAARTSFDAFNPKVKEDNPGGWDDDGNRPYPGFRGTNQLIVYDRNYGKSETGTNPWGNEIAVNADGYVISNGGNNKTIPEGGYVLSGHGVKNTWLTNNGLVGAKVSFDFAQKQVLIIFTPESYLDKAAISISSAEQALQLSRDLYQDVPYAAIEQKIAEAKEVYETAKQRLHEGGTDGLMDLLQALDQQVTEANYMNSESPKVQTRGLWMRPKEKNIEQVREHVRKIKETGLNAIYLETWWDGYTTWPTSLPDTELNPMYQGFDVLGAFIEEGKKQGIEIHAWVENFFAGGPVVVNHPDWRLISRTGMDYEVGPHQAKWYWLNPALPQARDFVSTVYKELISKYDIESLHLDYARYPGSGDYTNDYGYDTYTRHLFQEKFGDDPLALHPGDSHWTEWLQFRADIINSWVARVAKEAHEIKPQLPITAAVWPNYEEAPQSHAQETKNWLDNNLIDHLFHMSYAPGSELTVTDLQNSMALAGNHSFVSSGLDTFQGNPVAAVVDQIQQATNHGGAGAALFEFEGLFNYKYDRVLKIGVYRNEAIQPSYHKSQPLATLFQEMIRKINEIYVPFQGLSADDGRKVKQELQAAVETLQASPDLNVQSVNQALKQVTGIQQELEKNPSIAVEVTNRMNQDLAYAQQMIRIYFAKAASKAQLKQLEIREAKLSPAFQSSTYTYSAQVGNGVKTIHIQAAASQDTAKVSVRGKIYTNGTEISVPLQVGANEVAVRVTGEDGLTLDYYIAIQRESQGGNSNPGGGGTPSTSTITTPVATTPVESLDQVKLDASAWVVTSDSTDQGQTRFTARVNGNALTQAIQRLHKGEDSTGQVLIELTGEEDIQQVGIPASALIKGAAILPNGSIRVQGRQGAFDIPLSLPNLSSMLDELGANSSQEAMVYMSMKRLKGDELLEIRKGVAKERATLVDDLVIEFSVRIEANGTTRFITDWGNTFIHPSLMVGTSVAAHSATGARMNPKSGEWVFVPSVMTMTKGKTTVNMHRAGSGTYALLQSSLSFTDIMNHWAQSDIESLASKRIVKGITASEFAPNQSVTRAEFVSLIVRSLGLRSDSSSLSFKDVTESDWYAGAVHAAAQAGIVQGNDNGTFSPQAKITREEMAVMMGRAMVAVTGKDLGTGTAKDLSQFTDEKAIHEWAQASVRQVIAIGMMKGMTNNTFEPGEHATRAQAVVALKRMLEYLGFINK</sequence>
<feature type="domain" description="SLH" evidence="4">
    <location>
        <begin position="1490"/>
        <end position="1551"/>
    </location>
</feature>
<dbReference type="Proteomes" id="UP000190188">
    <property type="component" value="Unassembled WGS sequence"/>
</dbReference>
<dbReference type="InterPro" id="IPR052177">
    <property type="entry name" value="Divisome_Glycosyl_Hydrolase"/>
</dbReference>
<dbReference type="InterPro" id="IPR001119">
    <property type="entry name" value="SLH_dom"/>
</dbReference>
<feature type="domain" description="SLH" evidence="4">
    <location>
        <begin position="1421"/>
        <end position="1484"/>
    </location>
</feature>
<comment type="caution">
    <text evidence="5">The sequence shown here is derived from an EMBL/GenBank/DDBJ whole genome shotgun (WGS) entry which is preliminary data.</text>
</comment>
<accession>A0A1T2XKY9</accession>
<dbReference type="PANTHER" id="PTHR43405">
    <property type="entry name" value="GLYCOSYL HYDROLASE DIGH"/>
    <property type="match status" value="1"/>
</dbReference>
<reference evidence="5 6" key="1">
    <citation type="submission" date="2017-01" db="EMBL/GenBank/DDBJ databases">
        <title>Genome analysis of Paenibacillus selenitrireducens ES3-24.</title>
        <authorList>
            <person name="Xu D."/>
            <person name="Yao R."/>
            <person name="Zheng S."/>
        </authorList>
    </citation>
    <scope>NUCLEOTIDE SEQUENCE [LARGE SCALE GENOMIC DNA]</scope>
    <source>
        <strain evidence="5 6">ES3-24</strain>
    </source>
</reference>
<gene>
    <name evidence="5" type="ORF">BVG16_07345</name>
</gene>
<feature type="region of interest" description="Disordered" evidence="2">
    <location>
        <begin position="1101"/>
        <end position="1120"/>
    </location>
</feature>
<dbReference type="InterPro" id="IPR003790">
    <property type="entry name" value="GHL10"/>
</dbReference>
<dbReference type="Pfam" id="PF02638">
    <property type="entry name" value="GHL10"/>
    <property type="match status" value="1"/>
</dbReference>
<dbReference type="PANTHER" id="PTHR43405:SF1">
    <property type="entry name" value="GLYCOSYL HYDROLASE DIGH"/>
    <property type="match status" value="1"/>
</dbReference>
<organism evidence="5 6">
    <name type="scientific">Paenibacillus selenitireducens</name>
    <dbReference type="NCBI Taxonomy" id="1324314"/>
    <lineage>
        <taxon>Bacteria</taxon>
        <taxon>Bacillati</taxon>
        <taxon>Bacillota</taxon>
        <taxon>Bacilli</taxon>
        <taxon>Bacillales</taxon>
        <taxon>Paenibacillaceae</taxon>
        <taxon>Paenibacillus</taxon>
    </lineage>
</organism>
<dbReference type="PROSITE" id="PS51272">
    <property type="entry name" value="SLH"/>
    <property type="match status" value="3"/>
</dbReference>
<name>A0A1T2XKY9_9BACL</name>
<evidence type="ECO:0000256" key="2">
    <source>
        <dbReference type="SAM" id="MobiDB-lite"/>
    </source>
</evidence>
<keyword evidence="6" id="KW-1185">Reference proteome</keyword>
<dbReference type="OrthoDB" id="9760892at2"/>
<dbReference type="EMBL" id="MSZX01000002">
    <property type="protein sequence ID" value="OPA80534.1"/>
    <property type="molecule type" value="Genomic_DNA"/>
</dbReference>
<protein>
    <recommendedName>
        <fullName evidence="4">SLH domain-containing protein</fullName>
    </recommendedName>
</protein>
<feature type="signal peptide" evidence="3">
    <location>
        <begin position="1"/>
        <end position="26"/>
    </location>
</feature>
<dbReference type="InterPro" id="IPR025883">
    <property type="entry name" value="Cadherin-like_domain"/>
</dbReference>
<dbReference type="STRING" id="1324314.BVG16_07345"/>
<dbReference type="Pfam" id="PF12733">
    <property type="entry name" value="Cadherin-like"/>
    <property type="match status" value="1"/>
</dbReference>
<evidence type="ECO:0000256" key="1">
    <source>
        <dbReference type="ARBA" id="ARBA00022729"/>
    </source>
</evidence>
<evidence type="ECO:0000313" key="5">
    <source>
        <dbReference type="EMBL" id="OPA80534.1"/>
    </source>
</evidence>
<dbReference type="SUPFAM" id="SSF51445">
    <property type="entry name" value="(Trans)glycosidases"/>
    <property type="match status" value="1"/>
</dbReference>
<dbReference type="RefSeq" id="WP_158081639.1">
    <property type="nucleotide sequence ID" value="NZ_MSZX01000002.1"/>
</dbReference>